<dbReference type="EnsemblPlants" id="PGSC0003DMT400003298">
    <property type="protein sequence ID" value="PGSC0003DMT400003298"/>
    <property type="gene ID" value="PGSC0003DMG402001309"/>
</dbReference>
<proteinExistence type="predicted"/>
<reference evidence="1" key="2">
    <citation type="submission" date="2015-06" db="UniProtKB">
        <authorList>
            <consortium name="EnsemblPlants"/>
        </authorList>
    </citation>
    <scope>IDENTIFICATION</scope>
    <source>
        <strain evidence="1">DM1-3 516 R44</strain>
    </source>
</reference>
<organism evidence="1 2">
    <name type="scientific">Solanum tuberosum</name>
    <name type="common">Potato</name>
    <dbReference type="NCBI Taxonomy" id="4113"/>
    <lineage>
        <taxon>Eukaryota</taxon>
        <taxon>Viridiplantae</taxon>
        <taxon>Streptophyta</taxon>
        <taxon>Embryophyta</taxon>
        <taxon>Tracheophyta</taxon>
        <taxon>Spermatophyta</taxon>
        <taxon>Magnoliopsida</taxon>
        <taxon>eudicotyledons</taxon>
        <taxon>Gunneridae</taxon>
        <taxon>Pentapetalae</taxon>
        <taxon>asterids</taxon>
        <taxon>lamiids</taxon>
        <taxon>Solanales</taxon>
        <taxon>Solanaceae</taxon>
        <taxon>Solanoideae</taxon>
        <taxon>Solaneae</taxon>
        <taxon>Solanum</taxon>
    </lineage>
</organism>
<name>M0ZLE2_SOLTU</name>
<dbReference type="InParanoid" id="M0ZLE2"/>
<evidence type="ECO:0000313" key="2">
    <source>
        <dbReference type="Proteomes" id="UP000011115"/>
    </source>
</evidence>
<dbReference type="PaxDb" id="4113-PGSC0003DMT400003298"/>
<dbReference type="Proteomes" id="UP000011115">
    <property type="component" value="Unassembled WGS sequence"/>
</dbReference>
<accession>M0ZLE2</accession>
<reference evidence="2" key="1">
    <citation type="journal article" date="2011" name="Nature">
        <title>Genome sequence and analysis of the tuber crop potato.</title>
        <authorList>
            <consortium name="The Potato Genome Sequencing Consortium"/>
        </authorList>
    </citation>
    <scope>NUCLEOTIDE SEQUENCE [LARGE SCALE GENOMIC DNA]</scope>
    <source>
        <strain evidence="2">cv. DM1-3 516 R44</strain>
    </source>
</reference>
<evidence type="ECO:0000313" key="1">
    <source>
        <dbReference type="EnsemblPlants" id="PGSC0003DMT400003298"/>
    </source>
</evidence>
<protein>
    <submittedName>
        <fullName evidence="1">Uncharacterized protein</fullName>
    </submittedName>
</protein>
<keyword evidence="2" id="KW-1185">Reference proteome</keyword>
<dbReference type="Gramene" id="PGSC0003DMT400003298">
    <property type="protein sequence ID" value="PGSC0003DMT400003298"/>
    <property type="gene ID" value="PGSC0003DMG402001309"/>
</dbReference>
<dbReference type="AlphaFoldDB" id="M0ZLE2"/>
<dbReference type="HOGENOM" id="CLU_2890237_0_0_1"/>
<sequence length="63" mass="7071">MCFLLCLKVSLVSKDSSMLDGLDNASIEMEDAKVFFSLHFVQIYKLIGKSLASSDSTLWLFHP</sequence>